<dbReference type="EMBL" id="QNVS01000019">
    <property type="protein sequence ID" value="REC54813.1"/>
    <property type="molecule type" value="Genomic_DNA"/>
</dbReference>
<evidence type="ECO:0000313" key="2">
    <source>
        <dbReference type="Proteomes" id="UP000256512"/>
    </source>
</evidence>
<dbReference type="RefSeq" id="WP_115949892.1">
    <property type="nucleotide sequence ID" value="NZ_QNVS01000019.1"/>
</dbReference>
<dbReference type="PROSITE" id="PS51257">
    <property type="entry name" value="PROKAR_LIPOPROTEIN"/>
    <property type="match status" value="1"/>
</dbReference>
<reference evidence="1 2" key="1">
    <citation type="journal article" date="2006" name="Int. J. Syst. Evol. Microbiol.">
        <title>Chryseobacterium piscium sp. nov., isolated from fish of the South Atlantic Ocean off South Africa.</title>
        <authorList>
            <person name="de Beer H."/>
            <person name="Hugo C.J."/>
            <person name="Jooste P.J."/>
            <person name="Vancanneyt M."/>
            <person name="Coenye T."/>
            <person name="Vandamme P."/>
        </authorList>
    </citation>
    <scope>NUCLEOTIDE SEQUENCE [LARGE SCALE GENOMIC DNA]</scope>
    <source>
        <strain evidence="1 2">CCUG 51923</strain>
    </source>
</reference>
<evidence type="ECO:0008006" key="3">
    <source>
        <dbReference type="Google" id="ProtNLM"/>
    </source>
</evidence>
<gene>
    <name evidence="1" type="ORF">DRF62_08220</name>
</gene>
<protein>
    <recommendedName>
        <fullName evidence="3">DUF4595 domain-containing protein</fullName>
    </recommendedName>
</protein>
<sequence>MKNNRRIGAILLSTFTSLFVVSCQTNDPEEIELSNNIQNFEAYHYRYMHYPNGVLPGGSSEIINIQYDNQNRPVKRVGGLLPLPGSTGFNYTFSNNYSEEIAYGNNEISLTVKVSLPNYSDLLKTIFKTENGKIVKKINIDPYVNDTIEYYYSNDKIIKSVRKKQLPVSDTKYYYNSIGNIDSIVSRPLRYDAVSQTWQVDLSNKIKTVQTFKDYDNSLNPTKKLMMFEDIFYRSLSENNYRSYESKSYDVNGNVYDLSTRNWTFNYINNQIKFAD</sequence>
<dbReference type="AlphaFoldDB" id="A0A3D9BMR1"/>
<proteinExistence type="predicted"/>
<dbReference type="Proteomes" id="UP000256512">
    <property type="component" value="Unassembled WGS sequence"/>
</dbReference>
<name>A0A3D9BMR1_9FLAO</name>
<accession>A0A3D9BMR1</accession>
<evidence type="ECO:0000313" key="1">
    <source>
        <dbReference type="EMBL" id="REC54813.1"/>
    </source>
</evidence>
<organism evidence="1 2">
    <name type="scientific">Chryseobacterium piscium</name>
    <dbReference type="NCBI Taxonomy" id="333702"/>
    <lineage>
        <taxon>Bacteria</taxon>
        <taxon>Pseudomonadati</taxon>
        <taxon>Bacteroidota</taxon>
        <taxon>Flavobacteriia</taxon>
        <taxon>Flavobacteriales</taxon>
        <taxon>Weeksellaceae</taxon>
        <taxon>Chryseobacterium group</taxon>
        <taxon>Chryseobacterium</taxon>
    </lineage>
</organism>
<comment type="caution">
    <text evidence="1">The sequence shown here is derived from an EMBL/GenBank/DDBJ whole genome shotgun (WGS) entry which is preliminary data.</text>
</comment>
<keyword evidence="2" id="KW-1185">Reference proteome</keyword>